<keyword evidence="2" id="KW-1185">Reference proteome</keyword>
<proteinExistence type="predicted"/>
<accession>A0A2S0KJK3</accession>
<reference evidence="1 2" key="1">
    <citation type="submission" date="2018-03" db="EMBL/GenBank/DDBJ databases">
        <title>Characteristics and genome of n-alkane degrading marine bacteria Gordonia iterans isolated from crude oil contaminated in Tae-an, South Korea.</title>
        <authorList>
            <person name="Lee S.-S."/>
            <person name="Kim H."/>
        </authorList>
    </citation>
    <scope>NUCLEOTIDE SEQUENCE [LARGE SCALE GENOMIC DNA]</scope>
    <source>
        <strain evidence="1 2">Co17</strain>
    </source>
</reference>
<dbReference type="EMBL" id="CP027433">
    <property type="protein sequence ID" value="AVM01872.1"/>
    <property type="molecule type" value="Genomic_DNA"/>
</dbReference>
<dbReference type="Proteomes" id="UP000239814">
    <property type="component" value="Chromosome"/>
</dbReference>
<protein>
    <submittedName>
        <fullName evidence="1">Uncharacterized protein</fullName>
    </submittedName>
</protein>
<evidence type="ECO:0000313" key="2">
    <source>
        <dbReference type="Proteomes" id="UP000239814"/>
    </source>
</evidence>
<name>A0A2S0KJK3_9ACTN</name>
<sequence length="81" mass="9381">MDPLLDVEDPPDGDGWWPSRFGVDRDWCDARGTAYRAVTNHPTLQARRRGDLLDLRQTDDRTDHTYRLVLTEHGYLAQKEG</sequence>
<dbReference type="KEGG" id="git:C6V83_18005"/>
<dbReference type="AlphaFoldDB" id="A0A2S0KJK3"/>
<gene>
    <name evidence="1" type="ORF">C6V83_18005</name>
</gene>
<dbReference type="RefSeq" id="WP_105943575.1">
    <property type="nucleotide sequence ID" value="NZ_CP027433.1"/>
</dbReference>
<organism evidence="1 2">
    <name type="scientific">Gordonia iterans</name>
    <dbReference type="NCBI Taxonomy" id="1004901"/>
    <lineage>
        <taxon>Bacteria</taxon>
        <taxon>Bacillati</taxon>
        <taxon>Actinomycetota</taxon>
        <taxon>Actinomycetes</taxon>
        <taxon>Mycobacteriales</taxon>
        <taxon>Gordoniaceae</taxon>
        <taxon>Gordonia</taxon>
    </lineage>
</organism>
<evidence type="ECO:0000313" key="1">
    <source>
        <dbReference type="EMBL" id="AVM01872.1"/>
    </source>
</evidence>